<dbReference type="Proteomes" id="UP000183954">
    <property type="component" value="Unassembled WGS sequence"/>
</dbReference>
<dbReference type="STRING" id="1121420.SAMN02746098_04892"/>
<dbReference type="InterPro" id="IPR029058">
    <property type="entry name" value="AB_hydrolase_fold"/>
</dbReference>
<sequence length="255" mass="28663">MKNKVKSIRKLLRKIWILCGIIFTILLFVSFQAKGVDKTLLQSNDAVKVVNDSIKIEFTPLKDLNTSALLFYPGGLVDPKAYVPLARKISENGYKVIIVKLPFRIAFLESQKNELFSLSKELIQRYDEVNHWIVAGHSRGGALAAEFVKDENKLMDGLILMGTTHPKEFDLSNLNIDVTKILATNDGLASEKENIEYANNLPAHTNWVKIEGGNHSQFGYYSFQIGDNKATISRDEQQILLANSIIQVLQRVASK</sequence>
<protein>
    <submittedName>
        <fullName evidence="2">Alpha/beta hydrolase family protein</fullName>
    </submittedName>
</protein>
<dbReference type="RefSeq" id="WP_073032949.1">
    <property type="nucleotide sequence ID" value="NZ_FQXJ01000030.1"/>
</dbReference>
<proteinExistence type="predicted"/>
<dbReference type="Gene3D" id="3.40.50.1820">
    <property type="entry name" value="alpha/beta hydrolase"/>
    <property type="match status" value="1"/>
</dbReference>
<dbReference type="GO" id="GO:0016787">
    <property type="term" value="F:hydrolase activity"/>
    <property type="evidence" value="ECO:0007669"/>
    <property type="project" value="UniProtKB-KW"/>
</dbReference>
<keyword evidence="3" id="KW-1185">Reference proteome</keyword>
<reference evidence="3" key="1">
    <citation type="submission" date="2016-11" db="EMBL/GenBank/DDBJ databases">
        <authorList>
            <person name="Varghese N."/>
            <person name="Submissions S."/>
        </authorList>
    </citation>
    <scope>NUCLEOTIDE SEQUENCE [LARGE SCALE GENOMIC DNA]</scope>
    <source>
        <strain evidence="3">DSM 15449</strain>
    </source>
</reference>
<evidence type="ECO:0000313" key="2">
    <source>
        <dbReference type="EMBL" id="SHI94234.1"/>
    </source>
</evidence>
<dbReference type="OrthoDB" id="9780932at2"/>
<dbReference type="AlphaFoldDB" id="A0A1M6F902"/>
<dbReference type="Pfam" id="PF12695">
    <property type="entry name" value="Abhydrolase_5"/>
    <property type="match status" value="1"/>
</dbReference>
<organism evidence="2 3">
    <name type="scientific">Desulfosporosinus lacus DSM 15449</name>
    <dbReference type="NCBI Taxonomy" id="1121420"/>
    <lineage>
        <taxon>Bacteria</taxon>
        <taxon>Bacillati</taxon>
        <taxon>Bacillota</taxon>
        <taxon>Clostridia</taxon>
        <taxon>Eubacteriales</taxon>
        <taxon>Desulfitobacteriaceae</taxon>
        <taxon>Desulfosporosinus</taxon>
    </lineage>
</organism>
<dbReference type="InterPro" id="IPR029059">
    <property type="entry name" value="AB_hydrolase_5"/>
</dbReference>
<feature type="domain" description="Alpha/beta hydrolase fold-5" evidence="1">
    <location>
        <begin position="69"/>
        <end position="238"/>
    </location>
</feature>
<evidence type="ECO:0000259" key="1">
    <source>
        <dbReference type="Pfam" id="PF12695"/>
    </source>
</evidence>
<accession>A0A1M6F902</accession>
<keyword evidence="2" id="KW-0378">Hydrolase</keyword>
<evidence type="ECO:0000313" key="3">
    <source>
        <dbReference type="Proteomes" id="UP000183954"/>
    </source>
</evidence>
<gene>
    <name evidence="2" type="ORF">SAMN02746098_04892</name>
</gene>
<name>A0A1M6F902_9FIRM</name>
<dbReference type="EMBL" id="FQXJ01000030">
    <property type="protein sequence ID" value="SHI94234.1"/>
    <property type="molecule type" value="Genomic_DNA"/>
</dbReference>
<dbReference type="SUPFAM" id="SSF53474">
    <property type="entry name" value="alpha/beta-Hydrolases"/>
    <property type="match status" value="1"/>
</dbReference>